<dbReference type="GO" id="GO:0006364">
    <property type="term" value="P:rRNA processing"/>
    <property type="evidence" value="ECO:0007669"/>
    <property type="project" value="InterPro"/>
</dbReference>
<dbReference type="InterPro" id="IPR037027">
    <property type="entry name" value="YqgF/RNaseH-like_dom_sf"/>
</dbReference>
<dbReference type="Pfam" id="PF03652">
    <property type="entry name" value="RuvX"/>
    <property type="match status" value="1"/>
</dbReference>
<dbReference type="SUPFAM" id="SSF53098">
    <property type="entry name" value="Ribonuclease H-like"/>
    <property type="match status" value="1"/>
</dbReference>
<dbReference type="InterPro" id="IPR005227">
    <property type="entry name" value="YqgF"/>
</dbReference>
<evidence type="ECO:0008006" key="2">
    <source>
        <dbReference type="Google" id="ProtNLM"/>
    </source>
</evidence>
<evidence type="ECO:0000313" key="1">
    <source>
        <dbReference type="EMBL" id="SVD64666.1"/>
    </source>
</evidence>
<feature type="non-terminal residue" evidence="1">
    <location>
        <position position="84"/>
    </location>
</feature>
<dbReference type="AlphaFoldDB" id="A0A382X0C4"/>
<protein>
    <recommendedName>
        <fullName evidence="2">YqgF/RNase H-like domain-containing protein</fullName>
    </recommendedName>
</protein>
<dbReference type="EMBL" id="UINC01164035">
    <property type="protein sequence ID" value="SVD64666.1"/>
    <property type="molecule type" value="Genomic_DNA"/>
</dbReference>
<accession>A0A382X0C4</accession>
<reference evidence="1" key="1">
    <citation type="submission" date="2018-05" db="EMBL/GenBank/DDBJ databases">
        <authorList>
            <person name="Lanie J.A."/>
            <person name="Ng W.-L."/>
            <person name="Kazmierczak K.M."/>
            <person name="Andrzejewski T.M."/>
            <person name="Davidsen T.M."/>
            <person name="Wayne K.J."/>
            <person name="Tettelin H."/>
            <person name="Glass J.I."/>
            <person name="Rusch D."/>
            <person name="Podicherti R."/>
            <person name="Tsui H.-C.T."/>
            <person name="Winkler M.E."/>
        </authorList>
    </citation>
    <scope>NUCLEOTIDE SEQUENCE</scope>
</reference>
<dbReference type="Gene3D" id="3.30.420.140">
    <property type="entry name" value="YqgF/RNase H-like domain"/>
    <property type="match status" value="1"/>
</dbReference>
<dbReference type="InterPro" id="IPR012337">
    <property type="entry name" value="RNaseH-like_sf"/>
</dbReference>
<gene>
    <name evidence="1" type="ORF">METZ01_LOCUS417520</name>
</gene>
<sequence>MLVVGIAKPADGKETDFLKKTLAFSHQLTTRYGLPIRRVDERLTTQQADALIQDSTPAGKSITPRRKSLRDQLAAELILKTYLN</sequence>
<name>A0A382X0C4_9ZZZZ</name>
<organism evidence="1">
    <name type="scientific">marine metagenome</name>
    <dbReference type="NCBI Taxonomy" id="408172"/>
    <lineage>
        <taxon>unclassified sequences</taxon>
        <taxon>metagenomes</taxon>
        <taxon>ecological metagenomes</taxon>
    </lineage>
</organism>
<dbReference type="NCBIfam" id="TIGR00250">
    <property type="entry name" value="RNAse_H_YqgF"/>
    <property type="match status" value="1"/>
</dbReference>
<proteinExistence type="predicted"/>